<keyword evidence="2" id="KW-0472">Membrane</keyword>
<gene>
    <name evidence="3" type="ORF">UFOPK4354_01494</name>
</gene>
<sequence length="319" mass="34744">MALMLLPYYTDGCVGSMEGLYFEASSTTPFHFLTQSELSTAPSRAQRELPYNSFNIQQGVSHLQLLGVKYYMATTASAIEAAKTEPRLTQVANETFTYSDTAGTPQTTNWAVFEVADSELVVPLENDPVVVTDADDHIDGWVYSKERLPPTEAQIEASIQGSKTAGPAVTWFNDPTKWDVLLATSGPEDWPRATAADASSEKQPNPPSKVSNIVTTQDSIEFDVDKVGVPVLVKISYFPNWHASGAEGPYRVSPNFMVVVPTEKHVSMSYGYSKYDILGWLATIIGLVGLGGLAVLDHGRRLRDEGEPSEESSVLSAEP</sequence>
<protein>
    <submittedName>
        <fullName evidence="3">Unannotated protein</fullName>
    </submittedName>
</protein>
<evidence type="ECO:0000256" key="2">
    <source>
        <dbReference type="SAM" id="Phobius"/>
    </source>
</evidence>
<keyword evidence="2" id="KW-0812">Transmembrane</keyword>
<name>A0A6J7UVB0_9ZZZZ</name>
<keyword evidence="2" id="KW-1133">Transmembrane helix</keyword>
<proteinExistence type="predicted"/>
<dbReference type="EMBL" id="CAFBQW010000194">
    <property type="protein sequence ID" value="CAB5068418.1"/>
    <property type="molecule type" value="Genomic_DNA"/>
</dbReference>
<reference evidence="3" key="1">
    <citation type="submission" date="2020-05" db="EMBL/GenBank/DDBJ databases">
        <authorList>
            <person name="Chiriac C."/>
            <person name="Salcher M."/>
            <person name="Ghai R."/>
            <person name="Kavagutti S V."/>
        </authorList>
    </citation>
    <scope>NUCLEOTIDE SEQUENCE</scope>
</reference>
<evidence type="ECO:0000256" key="1">
    <source>
        <dbReference type="SAM" id="MobiDB-lite"/>
    </source>
</evidence>
<feature type="region of interest" description="Disordered" evidence="1">
    <location>
        <begin position="189"/>
        <end position="212"/>
    </location>
</feature>
<dbReference type="AlphaFoldDB" id="A0A6J7UVB0"/>
<feature type="transmembrane region" description="Helical" evidence="2">
    <location>
        <begin position="277"/>
        <end position="296"/>
    </location>
</feature>
<evidence type="ECO:0000313" key="3">
    <source>
        <dbReference type="EMBL" id="CAB5068418.1"/>
    </source>
</evidence>
<accession>A0A6J7UVB0</accession>
<organism evidence="3">
    <name type="scientific">freshwater metagenome</name>
    <dbReference type="NCBI Taxonomy" id="449393"/>
    <lineage>
        <taxon>unclassified sequences</taxon>
        <taxon>metagenomes</taxon>
        <taxon>ecological metagenomes</taxon>
    </lineage>
</organism>